<proteinExistence type="predicted"/>
<dbReference type="PANTHER" id="PTHR10880:SF48">
    <property type="entry name" value="MORTALITY FACTOR 4 LIKE 2"/>
    <property type="match status" value="1"/>
</dbReference>
<dbReference type="GO" id="GO:0005634">
    <property type="term" value="C:nucleus"/>
    <property type="evidence" value="ECO:0007669"/>
    <property type="project" value="InterPro"/>
</dbReference>
<dbReference type="SUPFAM" id="SSF54160">
    <property type="entry name" value="Chromo domain-like"/>
    <property type="match status" value="1"/>
</dbReference>
<dbReference type="EMBL" id="GFXV01000006">
    <property type="protein sequence ID" value="MBW11811.1"/>
    <property type="molecule type" value="Transcribed_RNA"/>
</dbReference>
<sequence length="144" mass="16553">MAADNYRFAESDSLLCYHGPMLYEAKCLKRRKANDGKAQYFVHYKGWNSKWEEWVDDNRVLTVNTVNMNKMASLKEIHSSSKKSGAKRSITIVKEETVRNVVTPPIKGKKRKYSEISSELNQIVNVPSPTETKPKKRGNLFLTK</sequence>
<dbReference type="OrthoDB" id="6624743at2759"/>
<evidence type="ECO:0000313" key="2">
    <source>
        <dbReference type="EMBL" id="MBW11811.1"/>
    </source>
</evidence>
<dbReference type="Pfam" id="PF22732">
    <property type="entry name" value="MSL3_chromo-like"/>
    <property type="match status" value="1"/>
</dbReference>
<dbReference type="AlphaFoldDB" id="A0A2H8TCG2"/>
<evidence type="ECO:0000259" key="1">
    <source>
        <dbReference type="Pfam" id="PF22732"/>
    </source>
</evidence>
<dbReference type="GO" id="GO:0035267">
    <property type="term" value="C:NuA4 histone acetyltransferase complex"/>
    <property type="evidence" value="ECO:0007669"/>
    <property type="project" value="TreeGrafter"/>
</dbReference>
<feature type="domain" description="MSL3 chromodomain-like" evidence="1">
    <location>
        <begin position="8"/>
        <end position="76"/>
    </location>
</feature>
<dbReference type="InterPro" id="IPR016197">
    <property type="entry name" value="Chromo-like_dom_sf"/>
</dbReference>
<dbReference type="PANTHER" id="PTHR10880">
    <property type="entry name" value="MORTALITY FACTOR 4-LIKE PROTEIN"/>
    <property type="match status" value="1"/>
</dbReference>
<dbReference type="InterPro" id="IPR053820">
    <property type="entry name" value="MSL3_chromo-like"/>
</dbReference>
<organism evidence="2">
    <name type="scientific">Melanaphis sacchari</name>
    <dbReference type="NCBI Taxonomy" id="742174"/>
    <lineage>
        <taxon>Eukaryota</taxon>
        <taxon>Metazoa</taxon>
        <taxon>Ecdysozoa</taxon>
        <taxon>Arthropoda</taxon>
        <taxon>Hexapoda</taxon>
        <taxon>Insecta</taxon>
        <taxon>Pterygota</taxon>
        <taxon>Neoptera</taxon>
        <taxon>Paraneoptera</taxon>
        <taxon>Hemiptera</taxon>
        <taxon>Sternorrhyncha</taxon>
        <taxon>Aphidomorpha</taxon>
        <taxon>Aphidoidea</taxon>
        <taxon>Aphididae</taxon>
        <taxon>Aphidini</taxon>
        <taxon>Melanaphis</taxon>
    </lineage>
</organism>
<protein>
    <submittedName>
        <fullName evidence="2">Mortality factor 4-like protein 1</fullName>
    </submittedName>
</protein>
<reference evidence="2" key="1">
    <citation type="submission" date="2017-10" db="EMBL/GenBank/DDBJ databases">
        <title>Transcriptome Assembly of Sugarcane Aphid Adults.</title>
        <authorList>
            <person name="Scully E.D."/>
            <person name="Palmer N.A."/>
            <person name="Geib S.M."/>
            <person name="Sarath G."/>
            <person name="Sattler S.E."/>
        </authorList>
    </citation>
    <scope>NUCLEOTIDE SEQUENCE</scope>
    <source>
        <tissue evidence="2">Whole body</tissue>
    </source>
</reference>
<accession>A0A2H8TCG2</accession>
<dbReference type="GO" id="GO:0006355">
    <property type="term" value="P:regulation of DNA-templated transcription"/>
    <property type="evidence" value="ECO:0007669"/>
    <property type="project" value="InterPro"/>
</dbReference>
<name>A0A2H8TCG2_9HEMI</name>
<dbReference type="Gene3D" id="2.30.30.140">
    <property type="match status" value="1"/>
</dbReference>
<dbReference type="GO" id="GO:0006325">
    <property type="term" value="P:chromatin organization"/>
    <property type="evidence" value="ECO:0007669"/>
    <property type="project" value="InterPro"/>
</dbReference>
<dbReference type="InterPro" id="IPR008676">
    <property type="entry name" value="MRG"/>
</dbReference>